<dbReference type="OrthoDB" id="9760450at2"/>
<sequence length="323" mass="36013">MDAILKSSLPLSRGRLLLMGAGLGVLGTVLLTVQLPGDDRFTRALQNAGHAGLFALLTIVVLPAMRPANTAAPLRPLVVMFVLACLALGVGVELVQSFIGRQASWKDIALNMAGVGIGLCLLTSFRPGSSLPLRATAAFVCLLLLAASFTDPALWWYRQLQRDRQFPVIAAFESPWVNRFASSSYGSQLAIVPAPAAWSQNLSQVARLTLRRRGPWPGLALVEVYPDWRDYRFLSFEIFSANPDPLDLSLRIHDKSHDYRHADRFNRQLRVNPGVNRYTIPLEAVRQAPAGRDMDMRNVHTLVWFSHRPRHEKVIFFDNVRLL</sequence>
<dbReference type="EMBL" id="VHSG01000005">
    <property type="protein sequence ID" value="TQV84780.1"/>
    <property type="molecule type" value="Genomic_DNA"/>
</dbReference>
<feature type="transmembrane region" description="Helical" evidence="1">
    <location>
        <begin position="108"/>
        <end position="125"/>
    </location>
</feature>
<protein>
    <submittedName>
        <fullName evidence="2">Uncharacterized protein</fullName>
    </submittedName>
</protein>
<keyword evidence="1" id="KW-0812">Transmembrane</keyword>
<organism evidence="2 3">
    <name type="scientific">Exilibacterium tricleocarpae</name>
    <dbReference type="NCBI Taxonomy" id="2591008"/>
    <lineage>
        <taxon>Bacteria</taxon>
        <taxon>Pseudomonadati</taxon>
        <taxon>Pseudomonadota</taxon>
        <taxon>Gammaproteobacteria</taxon>
        <taxon>Cellvibrionales</taxon>
        <taxon>Cellvibrionaceae</taxon>
        <taxon>Exilibacterium</taxon>
    </lineage>
</organism>
<evidence type="ECO:0000256" key="1">
    <source>
        <dbReference type="SAM" id="Phobius"/>
    </source>
</evidence>
<proteinExistence type="predicted"/>
<evidence type="ECO:0000313" key="2">
    <source>
        <dbReference type="EMBL" id="TQV84780.1"/>
    </source>
</evidence>
<reference evidence="2 3" key="1">
    <citation type="submission" date="2019-06" db="EMBL/GenBank/DDBJ databases">
        <title>Whole genome sequence for Cellvibrionaceae sp. R142.</title>
        <authorList>
            <person name="Wang G."/>
        </authorList>
    </citation>
    <scope>NUCLEOTIDE SEQUENCE [LARGE SCALE GENOMIC DNA]</scope>
    <source>
        <strain evidence="2 3">R142</strain>
    </source>
</reference>
<feature type="transmembrane region" description="Helical" evidence="1">
    <location>
        <begin position="47"/>
        <end position="65"/>
    </location>
</feature>
<dbReference type="Gene3D" id="2.60.120.430">
    <property type="entry name" value="Galactose-binding lectin"/>
    <property type="match status" value="1"/>
</dbReference>
<dbReference type="AlphaFoldDB" id="A0A545U5N7"/>
<feature type="transmembrane region" description="Helical" evidence="1">
    <location>
        <begin position="137"/>
        <end position="157"/>
    </location>
</feature>
<dbReference type="Proteomes" id="UP000319732">
    <property type="component" value="Unassembled WGS sequence"/>
</dbReference>
<feature type="transmembrane region" description="Helical" evidence="1">
    <location>
        <begin position="16"/>
        <end position="35"/>
    </location>
</feature>
<gene>
    <name evidence="2" type="ORF">FKG94_04485</name>
</gene>
<keyword evidence="3" id="KW-1185">Reference proteome</keyword>
<dbReference type="NCBIfam" id="NF037970">
    <property type="entry name" value="vanZ_1"/>
    <property type="match status" value="1"/>
</dbReference>
<comment type="caution">
    <text evidence="2">The sequence shown here is derived from an EMBL/GenBank/DDBJ whole genome shotgun (WGS) entry which is preliminary data.</text>
</comment>
<evidence type="ECO:0000313" key="3">
    <source>
        <dbReference type="Proteomes" id="UP000319732"/>
    </source>
</evidence>
<name>A0A545U5N7_9GAMM</name>
<keyword evidence="1" id="KW-1133">Transmembrane helix</keyword>
<keyword evidence="1" id="KW-0472">Membrane</keyword>
<accession>A0A545U5N7</accession>
<feature type="transmembrane region" description="Helical" evidence="1">
    <location>
        <begin position="77"/>
        <end position="96"/>
    </location>
</feature>